<feature type="compositionally biased region" description="Basic and acidic residues" evidence="1">
    <location>
        <begin position="263"/>
        <end position="273"/>
    </location>
</feature>
<feature type="region of interest" description="Disordered" evidence="1">
    <location>
        <begin position="40"/>
        <end position="71"/>
    </location>
</feature>
<dbReference type="Proteomes" id="UP000314294">
    <property type="component" value="Unassembled WGS sequence"/>
</dbReference>
<comment type="caution">
    <text evidence="2">The sequence shown here is derived from an EMBL/GenBank/DDBJ whole genome shotgun (WGS) entry which is preliminary data.</text>
</comment>
<feature type="region of interest" description="Disordered" evidence="1">
    <location>
        <begin position="240"/>
        <end position="273"/>
    </location>
</feature>
<accession>A0A4Z2HPI3</accession>
<dbReference type="AlphaFoldDB" id="A0A4Z2HPI3"/>
<feature type="compositionally biased region" description="Basic and acidic residues" evidence="1">
    <location>
        <begin position="240"/>
        <end position="255"/>
    </location>
</feature>
<protein>
    <submittedName>
        <fullName evidence="2">Uncharacterized protein</fullName>
    </submittedName>
</protein>
<name>A0A4Z2HPI3_9TELE</name>
<evidence type="ECO:0000313" key="2">
    <source>
        <dbReference type="EMBL" id="TNN66893.1"/>
    </source>
</evidence>
<proteinExistence type="predicted"/>
<dbReference type="EMBL" id="SRLO01000213">
    <property type="protein sequence ID" value="TNN66893.1"/>
    <property type="molecule type" value="Genomic_DNA"/>
</dbReference>
<feature type="region of interest" description="Disordered" evidence="1">
    <location>
        <begin position="378"/>
        <end position="401"/>
    </location>
</feature>
<keyword evidence="3" id="KW-1185">Reference proteome</keyword>
<evidence type="ECO:0000256" key="1">
    <source>
        <dbReference type="SAM" id="MobiDB-lite"/>
    </source>
</evidence>
<sequence>MSRLTLNWVSITPVVLSRTRSTSVSVGTYAGDVMRVRLSKKLPHEEEEEEEEEEEGEEERERGRDRINKPADKLEIKRESVAPHQFLSASCCSGNALPVGRCTAPAPAPYFCRGVVFLLTTFLTNPHLFGENRAEQPPLHLLGTKHPRNTGTGQPTLIPSVSDHTAERRPLSPANWTPASPPRSVCFWYSLQRRVIELVLVSAGRRRPHALVGQQAGQGVAKERKQHLFLIKAAPTRQDRMGVDLREETETERGMDGGSGRSGRQDGREDASLNDRKVQEWVSVLEARWNVRGRPVMVGMQHKSNWQRRRKTRRREIKRRGFSHGAFRCFYRSLLRLEERWNMLFINEEEINHVFVYLGTACPGLLLLLCDFGTEAQSHPERSSQTPTPPPDPPNKRLGEVQTTREINPNRLSSAGETSKSVATVLPLRFKNLPYRLGAEPRGASKRLLLFLLLFLLLLPTQPRRWKKNCVYQDEQLRHRARSSLVSDAFALLLLLSPLHRLDHRHLLRLLLLVPGFKLQPGNTSMSTININMARAQRELRQRGVERRGRR</sequence>
<feature type="compositionally biased region" description="Acidic residues" evidence="1">
    <location>
        <begin position="45"/>
        <end position="58"/>
    </location>
</feature>
<reference evidence="2 3" key="1">
    <citation type="submission" date="2019-03" db="EMBL/GenBank/DDBJ databases">
        <title>First draft genome of Liparis tanakae, snailfish: a comprehensive survey of snailfish specific genes.</title>
        <authorList>
            <person name="Kim W."/>
            <person name="Song I."/>
            <person name="Jeong J.-H."/>
            <person name="Kim D."/>
            <person name="Kim S."/>
            <person name="Ryu S."/>
            <person name="Song J.Y."/>
            <person name="Lee S.K."/>
        </authorList>
    </citation>
    <scope>NUCLEOTIDE SEQUENCE [LARGE SCALE GENOMIC DNA]</scope>
    <source>
        <tissue evidence="2">Muscle</tissue>
    </source>
</reference>
<gene>
    <name evidence="2" type="ORF">EYF80_022962</name>
</gene>
<feature type="compositionally biased region" description="Basic and acidic residues" evidence="1">
    <location>
        <begin position="59"/>
        <end position="71"/>
    </location>
</feature>
<organism evidence="2 3">
    <name type="scientific">Liparis tanakae</name>
    <name type="common">Tanaka's snailfish</name>
    <dbReference type="NCBI Taxonomy" id="230148"/>
    <lineage>
        <taxon>Eukaryota</taxon>
        <taxon>Metazoa</taxon>
        <taxon>Chordata</taxon>
        <taxon>Craniata</taxon>
        <taxon>Vertebrata</taxon>
        <taxon>Euteleostomi</taxon>
        <taxon>Actinopterygii</taxon>
        <taxon>Neopterygii</taxon>
        <taxon>Teleostei</taxon>
        <taxon>Neoteleostei</taxon>
        <taxon>Acanthomorphata</taxon>
        <taxon>Eupercaria</taxon>
        <taxon>Perciformes</taxon>
        <taxon>Cottioidei</taxon>
        <taxon>Cottales</taxon>
        <taxon>Liparidae</taxon>
        <taxon>Liparis</taxon>
    </lineage>
</organism>
<evidence type="ECO:0000313" key="3">
    <source>
        <dbReference type="Proteomes" id="UP000314294"/>
    </source>
</evidence>